<gene>
    <name evidence="1" type="ORF">LTR09_006733</name>
</gene>
<evidence type="ECO:0000313" key="1">
    <source>
        <dbReference type="EMBL" id="KAK3052141.1"/>
    </source>
</evidence>
<proteinExistence type="predicted"/>
<protein>
    <submittedName>
        <fullName evidence="1">Uncharacterized protein</fullName>
    </submittedName>
</protein>
<sequence>MAQDQNNNARELERVIQQPRSSVDSDADITRLIHSYTNYTHADLRNGCRVAQDQNMAANARLRVAMATERDRLDDQIAKLDMEMSIAQLDLRDMQRKTANGMKDSICVLLTRQWAYEKQRRELERRSFDGEA</sequence>
<organism evidence="1 2">
    <name type="scientific">Extremus antarcticus</name>
    <dbReference type="NCBI Taxonomy" id="702011"/>
    <lineage>
        <taxon>Eukaryota</taxon>
        <taxon>Fungi</taxon>
        <taxon>Dikarya</taxon>
        <taxon>Ascomycota</taxon>
        <taxon>Pezizomycotina</taxon>
        <taxon>Dothideomycetes</taxon>
        <taxon>Dothideomycetidae</taxon>
        <taxon>Mycosphaerellales</taxon>
        <taxon>Extremaceae</taxon>
        <taxon>Extremus</taxon>
    </lineage>
</organism>
<evidence type="ECO:0000313" key="2">
    <source>
        <dbReference type="Proteomes" id="UP001271007"/>
    </source>
</evidence>
<reference evidence="1" key="1">
    <citation type="submission" date="2023-04" db="EMBL/GenBank/DDBJ databases">
        <title>Black Yeasts Isolated from many extreme environments.</title>
        <authorList>
            <person name="Coleine C."/>
            <person name="Stajich J.E."/>
            <person name="Selbmann L."/>
        </authorList>
    </citation>
    <scope>NUCLEOTIDE SEQUENCE</scope>
    <source>
        <strain evidence="1">CCFEE 5312</strain>
    </source>
</reference>
<dbReference type="EMBL" id="JAWDJX010000022">
    <property type="protein sequence ID" value="KAK3052141.1"/>
    <property type="molecule type" value="Genomic_DNA"/>
</dbReference>
<keyword evidence="2" id="KW-1185">Reference proteome</keyword>
<name>A0AAJ0DKF1_9PEZI</name>
<dbReference type="Proteomes" id="UP001271007">
    <property type="component" value="Unassembled WGS sequence"/>
</dbReference>
<accession>A0AAJ0DKF1</accession>
<dbReference type="AlphaFoldDB" id="A0AAJ0DKF1"/>
<comment type="caution">
    <text evidence="1">The sequence shown here is derived from an EMBL/GenBank/DDBJ whole genome shotgun (WGS) entry which is preliminary data.</text>
</comment>